<protein>
    <recommendedName>
        <fullName evidence="2">FAS1 domain-containing protein</fullName>
    </recommendedName>
</protein>
<dbReference type="PANTHER" id="PTHR10900">
    <property type="entry name" value="PERIOSTIN-RELATED"/>
    <property type="match status" value="1"/>
</dbReference>
<dbReference type="InterPro" id="IPR000782">
    <property type="entry name" value="FAS1_domain"/>
</dbReference>
<feature type="domain" description="FAS1" evidence="2">
    <location>
        <begin position="131"/>
        <end position="266"/>
    </location>
</feature>
<proteinExistence type="predicted"/>
<feature type="domain" description="FAS1" evidence="2">
    <location>
        <begin position="270"/>
        <end position="410"/>
    </location>
</feature>
<feature type="chain" id="PRO_5046460900" description="FAS1 domain-containing protein" evidence="1">
    <location>
        <begin position="19"/>
        <end position="446"/>
    </location>
</feature>
<comment type="caution">
    <text evidence="3">The sequence shown here is derived from an EMBL/GenBank/DDBJ whole genome shotgun (WGS) entry which is preliminary data.</text>
</comment>
<dbReference type="Proteomes" id="UP001527925">
    <property type="component" value="Unassembled WGS sequence"/>
</dbReference>
<name>A0ABR4NFQ7_9FUNG</name>
<dbReference type="PANTHER" id="PTHR10900:SF77">
    <property type="entry name" value="FI19380P1"/>
    <property type="match status" value="1"/>
</dbReference>
<evidence type="ECO:0000313" key="3">
    <source>
        <dbReference type="EMBL" id="KAL2918367.1"/>
    </source>
</evidence>
<dbReference type="SUPFAM" id="SSF82153">
    <property type="entry name" value="FAS1 domain"/>
    <property type="match status" value="2"/>
</dbReference>
<accession>A0ABR4NFQ7</accession>
<dbReference type="Gene3D" id="2.30.180.10">
    <property type="entry name" value="FAS1 domain"/>
    <property type="match status" value="2"/>
</dbReference>
<dbReference type="InterPro" id="IPR050904">
    <property type="entry name" value="Adhesion/Biosynth-related"/>
</dbReference>
<feature type="signal peptide" evidence="1">
    <location>
        <begin position="1"/>
        <end position="18"/>
    </location>
</feature>
<organism evidence="3 4">
    <name type="scientific">Polyrhizophydium stewartii</name>
    <dbReference type="NCBI Taxonomy" id="2732419"/>
    <lineage>
        <taxon>Eukaryota</taxon>
        <taxon>Fungi</taxon>
        <taxon>Fungi incertae sedis</taxon>
        <taxon>Chytridiomycota</taxon>
        <taxon>Chytridiomycota incertae sedis</taxon>
        <taxon>Chytridiomycetes</taxon>
        <taxon>Rhizophydiales</taxon>
        <taxon>Rhizophydiales incertae sedis</taxon>
        <taxon>Polyrhizophydium</taxon>
    </lineage>
</organism>
<evidence type="ECO:0000256" key="1">
    <source>
        <dbReference type="SAM" id="SignalP"/>
    </source>
</evidence>
<dbReference type="PROSITE" id="PS50213">
    <property type="entry name" value="FAS1"/>
    <property type="match status" value="2"/>
</dbReference>
<gene>
    <name evidence="3" type="ORF">HK105_202294</name>
</gene>
<dbReference type="EMBL" id="JADGIZ020000007">
    <property type="protein sequence ID" value="KAL2918367.1"/>
    <property type="molecule type" value="Genomic_DNA"/>
</dbReference>
<evidence type="ECO:0000313" key="4">
    <source>
        <dbReference type="Proteomes" id="UP001527925"/>
    </source>
</evidence>
<keyword evidence="1" id="KW-0732">Signal</keyword>
<sequence length="446" mass="46831">MHLLRASALAAAAHLAAAAAIPLAGSAYGVTASQLVLAVPLAHDASSSASLDTASDMPIGQDISEVAAEAAAIALSVIDAVAKQAATAVASGLDAAAGILDTVGVPPASPPLPQAARGSNMERPVRKAGNESNLLDVVTTTAELSTLAAAIEQRESLVTALTAKNADLTLLAPTNSAFERVRRPPPDDVVTSVLLYHVVSPATESASLRDGALLVTAYNPERLGGHPQRIRVTTAADRIRLNWHTRIEAPDIRASNGIIHTVDRILVPPPGAITIMAHFPLEFAGFLFALKHANLIDVVKTTSAITVFAPTNAAFKRLGFRRLKYLFSPIGASKLKELLLFHVSPSLLYSPDLLKAEIEVPTLVYKTLKIKPTHDDDEGVDEIEINGESHVVDADGIADNGVIHAIDTVLVPFKWDGLDAEIGALSDEQQRGTAEPGTIFEALLAN</sequence>
<dbReference type="InterPro" id="IPR036378">
    <property type="entry name" value="FAS1_dom_sf"/>
</dbReference>
<keyword evidence="4" id="KW-1185">Reference proteome</keyword>
<evidence type="ECO:0000259" key="2">
    <source>
        <dbReference type="PROSITE" id="PS50213"/>
    </source>
</evidence>
<dbReference type="Pfam" id="PF02469">
    <property type="entry name" value="Fasciclin"/>
    <property type="match status" value="2"/>
</dbReference>
<dbReference type="SMART" id="SM00554">
    <property type="entry name" value="FAS1"/>
    <property type="match status" value="2"/>
</dbReference>
<reference evidence="3 4" key="1">
    <citation type="submission" date="2023-09" db="EMBL/GenBank/DDBJ databases">
        <title>Pangenome analysis of Batrachochytrium dendrobatidis and related Chytrids.</title>
        <authorList>
            <person name="Yacoub M.N."/>
            <person name="Stajich J.E."/>
            <person name="James T.Y."/>
        </authorList>
    </citation>
    <scope>NUCLEOTIDE SEQUENCE [LARGE SCALE GENOMIC DNA]</scope>
    <source>
        <strain evidence="3 4">JEL0888</strain>
    </source>
</reference>